<evidence type="ECO:0000256" key="6">
    <source>
        <dbReference type="ARBA" id="ARBA00022692"/>
    </source>
</evidence>
<reference evidence="12 13" key="1">
    <citation type="submission" date="2008-05" db="EMBL/GenBank/DDBJ databases">
        <title>Complete sequence of chromosome of Geobacter lovleyi SZ.</title>
        <authorList>
            <consortium name="US DOE Joint Genome Institute"/>
            <person name="Lucas S."/>
            <person name="Copeland A."/>
            <person name="Lapidus A."/>
            <person name="Glavina del Rio T."/>
            <person name="Dalin E."/>
            <person name="Tice H."/>
            <person name="Bruce D."/>
            <person name="Goodwin L."/>
            <person name="Pitluck S."/>
            <person name="Chertkov O."/>
            <person name="Meincke L."/>
            <person name="Brettin T."/>
            <person name="Detter J.C."/>
            <person name="Han C."/>
            <person name="Tapia R."/>
            <person name="Kuske C.R."/>
            <person name="Schmutz J."/>
            <person name="Larimer F."/>
            <person name="Land M."/>
            <person name="Hauser L."/>
            <person name="Kyrpides N."/>
            <person name="Mikhailova N."/>
            <person name="Sung Y."/>
            <person name="Fletcher K.E."/>
            <person name="Ritalahti K.M."/>
            <person name="Loeffler F.E."/>
            <person name="Richardson P."/>
        </authorList>
    </citation>
    <scope>NUCLEOTIDE SEQUENCE [LARGE SCALE GENOMIC DNA]</scope>
    <source>
        <strain evidence="13">ATCC BAA-1151 / DSM 17278 / SZ</strain>
    </source>
</reference>
<evidence type="ECO:0000256" key="11">
    <source>
        <dbReference type="SAM" id="MobiDB-lite"/>
    </source>
</evidence>
<organism evidence="12 13">
    <name type="scientific">Trichlorobacter lovleyi (strain ATCC BAA-1151 / DSM 17278 / SZ)</name>
    <name type="common">Geobacter lovleyi</name>
    <dbReference type="NCBI Taxonomy" id="398767"/>
    <lineage>
        <taxon>Bacteria</taxon>
        <taxon>Pseudomonadati</taxon>
        <taxon>Thermodesulfobacteriota</taxon>
        <taxon>Desulfuromonadia</taxon>
        <taxon>Geobacterales</taxon>
        <taxon>Geobacteraceae</taxon>
        <taxon>Trichlorobacter</taxon>
    </lineage>
</organism>
<feature type="region of interest" description="Disordered" evidence="11">
    <location>
        <begin position="51"/>
        <end position="77"/>
    </location>
</feature>
<keyword evidence="4 10" id="KW-1003">Cell membrane</keyword>
<gene>
    <name evidence="12" type="ordered locus">Glov_3294</name>
</gene>
<accession>B3EAW7</accession>
<name>B3EAW7_TRIL1</name>
<comment type="subcellular location">
    <subcellularLocation>
        <location evidence="2">Cell membrane</location>
        <topology evidence="2">Single-pass membrane protein</topology>
    </subcellularLocation>
</comment>
<keyword evidence="5 10" id="KW-0145">Chemotaxis</keyword>
<feature type="transmembrane region" description="Helical" evidence="10">
    <location>
        <begin position="21"/>
        <end position="42"/>
    </location>
</feature>
<dbReference type="InterPro" id="IPR005503">
    <property type="entry name" value="FliL"/>
</dbReference>
<evidence type="ECO:0000313" key="12">
    <source>
        <dbReference type="EMBL" id="ACD97000.1"/>
    </source>
</evidence>
<dbReference type="Proteomes" id="UP000002420">
    <property type="component" value="Chromosome"/>
</dbReference>
<keyword evidence="8 10" id="KW-1133">Transmembrane helix</keyword>
<evidence type="ECO:0000313" key="13">
    <source>
        <dbReference type="Proteomes" id="UP000002420"/>
    </source>
</evidence>
<dbReference type="eggNOG" id="COG1580">
    <property type="taxonomic scope" value="Bacteria"/>
</dbReference>
<dbReference type="GO" id="GO:0009425">
    <property type="term" value="C:bacterial-type flagellum basal body"/>
    <property type="evidence" value="ECO:0007669"/>
    <property type="project" value="InterPro"/>
</dbReference>
<keyword evidence="12" id="KW-0969">Cilium</keyword>
<keyword evidence="9 10" id="KW-0472">Membrane</keyword>
<keyword evidence="13" id="KW-1185">Reference proteome</keyword>
<dbReference type="PANTHER" id="PTHR35091:SF2">
    <property type="entry name" value="FLAGELLAR PROTEIN FLIL"/>
    <property type="match status" value="1"/>
</dbReference>
<comment type="similarity">
    <text evidence="3 10">Belongs to the FliL family.</text>
</comment>
<dbReference type="Pfam" id="PF03748">
    <property type="entry name" value="FliL"/>
    <property type="match status" value="1"/>
</dbReference>
<dbReference type="KEGG" id="glo:Glov_3294"/>
<evidence type="ECO:0000256" key="2">
    <source>
        <dbReference type="ARBA" id="ARBA00004162"/>
    </source>
</evidence>
<evidence type="ECO:0000256" key="1">
    <source>
        <dbReference type="ARBA" id="ARBA00002254"/>
    </source>
</evidence>
<keyword evidence="6 10" id="KW-0812">Transmembrane</keyword>
<dbReference type="EMBL" id="CP001089">
    <property type="protein sequence ID" value="ACD97000.1"/>
    <property type="molecule type" value="Genomic_DNA"/>
</dbReference>
<evidence type="ECO:0000256" key="5">
    <source>
        <dbReference type="ARBA" id="ARBA00022500"/>
    </source>
</evidence>
<evidence type="ECO:0000256" key="8">
    <source>
        <dbReference type="ARBA" id="ARBA00022989"/>
    </source>
</evidence>
<evidence type="ECO:0000256" key="7">
    <source>
        <dbReference type="ARBA" id="ARBA00022779"/>
    </source>
</evidence>
<dbReference type="PANTHER" id="PTHR35091">
    <property type="entry name" value="FLAGELLAR PROTEIN FLIL"/>
    <property type="match status" value="1"/>
</dbReference>
<dbReference type="HOGENOM" id="CLU_099018_2_2_7"/>
<dbReference type="RefSeq" id="WP_012471324.1">
    <property type="nucleotide sequence ID" value="NC_010814.1"/>
</dbReference>
<comment type="function">
    <text evidence="1 10">Controls the rotational direction of flagella during chemotaxis.</text>
</comment>
<evidence type="ECO:0000256" key="10">
    <source>
        <dbReference type="RuleBase" id="RU364125"/>
    </source>
</evidence>
<dbReference type="GO" id="GO:0005886">
    <property type="term" value="C:plasma membrane"/>
    <property type="evidence" value="ECO:0007669"/>
    <property type="project" value="UniProtKB-SubCell"/>
</dbReference>
<evidence type="ECO:0000256" key="3">
    <source>
        <dbReference type="ARBA" id="ARBA00008281"/>
    </source>
</evidence>
<dbReference type="OrthoDB" id="9799777at2"/>
<dbReference type="GO" id="GO:0006935">
    <property type="term" value="P:chemotaxis"/>
    <property type="evidence" value="ECO:0007669"/>
    <property type="project" value="UniProtKB-KW"/>
</dbReference>
<keyword evidence="12" id="KW-0282">Flagellum</keyword>
<keyword evidence="12" id="KW-0966">Cell projection</keyword>
<dbReference type="GO" id="GO:0071978">
    <property type="term" value="P:bacterial-type flagellum-dependent swarming motility"/>
    <property type="evidence" value="ECO:0007669"/>
    <property type="project" value="TreeGrafter"/>
</dbReference>
<proteinExistence type="inferred from homology"/>
<evidence type="ECO:0000256" key="9">
    <source>
        <dbReference type="ARBA" id="ARBA00023136"/>
    </source>
</evidence>
<keyword evidence="7 10" id="KW-0283">Flagellar rotation</keyword>
<evidence type="ECO:0000256" key="4">
    <source>
        <dbReference type="ARBA" id="ARBA00022475"/>
    </source>
</evidence>
<dbReference type="STRING" id="398767.Glov_3294"/>
<dbReference type="AlphaFoldDB" id="B3EAW7"/>
<sequence length="183" mass="18998">MAKDEQAAAEAPAEGGSKKKLFIIIGAAALVLVIAGVVVFMMMGKGDKKKEGADAQGAPVAEGGHGAAPPAAGGGHGGAAAPGVSTVFSLEPFIVNIYDGQELRYLKVKVELEMVSAAVKPELEGRLAAIRDAILVVLTTKTLQEVQDVQGKNQLREEILTAISKIVAQGKVSKVYFTDFVVQ</sequence>
<feature type="compositionally biased region" description="Low complexity" evidence="11">
    <location>
        <begin position="57"/>
        <end position="71"/>
    </location>
</feature>
<protein>
    <recommendedName>
        <fullName evidence="10">Flagellar protein FliL</fullName>
    </recommendedName>
</protein>